<dbReference type="GeneID" id="37643913"/>
<keyword evidence="1" id="KW-1133">Transmembrane helix</keyword>
<reference evidence="3" key="3">
    <citation type="journal article" date="2019" name="Int. J. Syst. Evol. Microbiol.">
        <title>Natronolimnobius sulfurireducens sp. nov. and Halalkaliarchaeum desulfuricum gen. nov., sp. nov., the first sulfur-respiring alkaliphilic haloarchaea from hypersaline alkaline lakes.</title>
        <authorList>
            <person name="Sorokin D.Y."/>
            <person name="Yakimov M."/>
            <person name="Messina E."/>
            <person name="Merkel A.Y."/>
            <person name="Bale N.J."/>
            <person name="Sinninghe Damste J.S."/>
        </authorList>
    </citation>
    <scope>NUCLEOTIDE SEQUENCE</scope>
    <source>
        <strain evidence="3">AArc-Mg</strain>
        <strain evidence="2">AArc1</strain>
    </source>
</reference>
<keyword evidence="4" id="KW-1185">Reference proteome</keyword>
<dbReference type="KEGG" id="nan:AArc1_3364"/>
<dbReference type="OrthoDB" id="270764at2157"/>
<feature type="transmembrane region" description="Helical" evidence="1">
    <location>
        <begin position="249"/>
        <end position="268"/>
    </location>
</feature>
<evidence type="ECO:0000313" key="5">
    <source>
        <dbReference type="Proteomes" id="UP000258707"/>
    </source>
</evidence>
<dbReference type="Proteomes" id="UP000258707">
    <property type="component" value="Chromosome"/>
</dbReference>
<gene>
    <name evidence="2" type="ORF">AArc1_3364</name>
    <name evidence="3" type="ORF">AArcMg_3426</name>
</gene>
<evidence type="ECO:0000313" key="3">
    <source>
        <dbReference type="EMBL" id="AXR83405.1"/>
    </source>
</evidence>
<feature type="transmembrane region" description="Helical" evidence="1">
    <location>
        <begin position="17"/>
        <end position="37"/>
    </location>
</feature>
<accession>A0A346PV60</accession>
<evidence type="ECO:0000256" key="1">
    <source>
        <dbReference type="SAM" id="Phobius"/>
    </source>
</evidence>
<keyword evidence="1" id="KW-0472">Membrane</keyword>
<dbReference type="RefSeq" id="WP_117365575.1">
    <property type="nucleotide sequence ID" value="NZ_CP024047.1"/>
</dbReference>
<name>A0A346PV60_9EURY</name>
<dbReference type="EMBL" id="CP027033">
    <property type="protein sequence ID" value="AXR83405.1"/>
    <property type="molecule type" value="Genomic_DNA"/>
</dbReference>
<reference evidence="5" key="1">
    <citation type="submission" date="2017-10" db="EMBL/GenBank/DDBJ databases">
        <title>Phenotypic and genomic properties of facultatively anaerobic sulfur-reducing natronoarchaea from hypersaline soda lakes.</title>
        <authorList>
            <person name="Sorokin D.Y."/>
            <person name="Kublanov I.V."/>
            <person name="Roman P."/>
            <person name="Sinninghe Damste J.S."/>
            <person name="Golyshin P.N."/>
            <person name="Rojo D."/>
            <person name="Ciordia S."/>
            <person name="Mena Md.C."/>
            <person name="Ferrer M."/>
            <person name="Messina E."/>
            <person name="Smedile F."/>
            <person name="La Spada G."/>
            <person name="La Cono V."/>
            <person name="Yakimov M.M."/>
        </authorList>
    </citation>
    <scope>NUCLEOTIDE SEQUENCE [LARGE SCALE GENOMIC DNA]</scope>
    <source>
        <strain evidence="5">AArc1</strain>
    </source>
</reference>
<dbReference type="AlphaFoldDB" id="A0A346PV60"/>
<organism evidence="3 4">
    <name type="scientific">Natrarchaeobaculum sulfurireducens</name>
    <dbReference type="NCBI Taxonomy" id="2044521"/>
    <lineage>
        <taxon>Archaea</taxon>
        <taxon>Methanobacteriati</taxon>
        <taxon>Methanobacteriota</taxon>
        <taxon>Stenosarchaea group</taxon>
        <taxon>Halobacteria</taxon>
        <taxon>Halobacteriales</taxon>
        <taxon>Natrialbaceae</taxon>
        <taxon>Natrarchaeobaculum</taxon>
    </lineage>
</organism>
<dbReference type="KEGG" id="nag:AArcMg_3426"/>
<protein>
    <recommendedName>
        <fullName evidence="6">DUF5305 domain-containing protein</fullName>
    </recommendedName>
</protein>
<reference evidence="4" key="2">
    <citation type="submission" date="2018-02" db="EMBL/GenBank/DDBJ databases">
        <title>Phenotypic and genomic properties of facultatively anaerobic sulfur-reducing natronoarchaea from hypersaline soda lakes.</title>
        <authorList>
            <person name="Sorokin D.Y."/>
            <person name="Kublanov I.V."/>
            <person name="Roman P."/>
            <person name="Sinninghe Damste J.S."/>
            <person name="Golyshin P.N."/>
            <person name="Rojo D."/>
            <person name="Ciordia S."/>
            <person name="Mena M.D.C."/>
            <person name="Ferrer M."/>
            <person name="Messina E."/>
            <person name="Smedile F."/>
            <person name="La Spada G."/>
            <person name="La Cono V."/>
            <person name="Yakimov M.M."/>
        </authorList>
    </citation>
    <scope>NUCLEOTIDE SEQUENCE [LARGE SCALE GENOMIC DNA]</scope>
    <source>
        <strain evidence="4">AArc-Mg</strain>
    </source>
</reference>
<dbReference type="InterPro" id="IPR035185">
    <property type="entry name" value="DUF5305"/>
</dbReference>
<keyword evidence="1" id="KW-0812">Transmembrane</keyword>
<dbReference type="Proteomes" id="UP000258613">
    <property type="component" value="Chromosome"/>
</dbReference>
<dbReference type="Pfam" id="PF17231">
    <property type="entry name" value="DUF5305"/>
    <property type="match status" value="1"/>
</dbReference>
<dbReference type="PROSITE" id="PS51257">
    <property type="entry name" value="PROKAR_LIPOPROTEIN"/>
    <property type="match status" value="1"/>
</dbReference>
<sequence length="378" mass="42361">MTELDRPVRTKALVRDWYVVFLVVGLLAAVACGWWAYQVNVVHDVETDEHPVDQWTETTDYEHSVVVDQETIPFEAGETLSNRPIYYTNLSDDLSGTYTYEYDANHGNLSVTTDTYLILRAGELENGEVVETYWEVVEPLEAASTSSLSPADAHTVEFDVHIPFVLETISTVEQQVGSAEGVVDARVVSASTVEGTVDGEPVSNSYDSELLLLVDPATFRVSDTMTVEERHQEFETVEVLSEPSLFESLGSIILFGLAFVGLVSLIVARVGGYIELTDEERDLLKHEQHRSQYDDWITAGTFPSEREYEQTVLVDDLEGLVDVAIDTNKRVIEDRELGVSTVLDDEYIYLHVRADSPAHDWLVSYADTTLGEFDEHTF</sequence>
<proteinExistence type="predicted"/>
<evidence type="ECO:0008006" key="6">
    <source>
        <dbReference type="Google" id="ProtNLM"/>
    </source>
</evidence>
<evidence type="ECO:0000313" key="4">
    <source>
        <dbReference type="Proteomes" id="UP000258613"/>
    </source>
</evidence>
<dbReference type="EMBL" id="CP024047">
    <property type="protein sequence ID" value="AXR79662.1"/>
    <property type="molecule type" value="Genomic_DNA"/>
</dbReference>
<evidence type="ECO:0000313" key="2">
    <source>
        <dbReference type="EMBL" id="AXR79662.1"/>
    </source>
</evidence>
<accession>A0A346PJG7</accession>